<evidence type="ECO:0000313" key="2">
    <source>
        <dbReference type="EMBL" id="SDW52897.1"/>
    </source>
</evidence>
<dbReference type="Gene3D" id="1.10.357.10">
    <property type="entry name" value="Tetracycline Repressor, domain 2"/>
    <property type="match status" value="1"/>
</dbReference>
<dbReference type="Proteomes" id="UP000182379">
    <property type="component" value="Unassembled WGS sequence"/>
</dbReference>
<proteinExistence type="predicted"/>
<evidence type="ECO:0000259" key="1">
    <source>
        <dbReference type="Pfam" id="PF14278"/>
    </source>
</evidence>
<dbReference type="AlphaFoldDB" id="A0A1H2UA97"/>
<protein>
    <recommendedName>
        <fullName evidence="1">Transcriptional regulator TetR C-terminal Firmicutes type domain-containing protein</fullName>
    </recommendedName>
</protein>
<dbReference type="Pfam" id="PF14278">
    <property type="entry name" value="TetR_C_8"/>
    <property type="match status" value="1"/>
</dbReference>
<dbReference type="SUPFAM" id="SSF46689">
    <property type="entry name" value="Homeodomain-like"/>
    <property type="match status" value="1"/>
</dbReference>
<sequence length="176" mass="20997">MDPKEKLGKALYHLLEKKHLHDITVDEIVRDAGLKQEDFDRYCKSKKELAHWVYLHILARHGRDILKSRCWSEALYKKFLLYKANLKFLQNLYTSCDVEEIRQTNRRFVRDAYHLMLKKAGADLKNPHIQFATEMVIYGGEEMTMRWILEGMEVPIEVMLVLFQESIPLIISQYFY</sequence>
<name>A0A1H2UA97_ACIFE</name>
<dbReference type="RefSeq" id="WP_074704475.1">
    <property type="nucleotide sequence ID" value="NZ_CAMEFB010000033.1"/>
</dbReference>
<evidence type="ECO:0000313" key="3">
    <source>
        <dbReference type="Proteomes" id="UP000182379"/>
    </source>
</evidence>
<feature type="domain" description="Transcriptional regulator TetR C-terminal Firmicutes type" evidence="1">
    <location>
        <begin position="71"/>
        <end position="166"/>
    </location>
</feature>
<organism evidence="2 3">
    <name type="scientific">Acidaminococcus fermentans</name>
    <dbReference type="NCBI Taxonomy" id="905"/>
    <lineage>
        <taxon>Bacteria</taxon>
        <taxon>Bacillati</taxon>
        <taxon>Bacillota</taxon>
        <taxon>Negativicutes</taxon>
        <taxon>Acidaminococcales</taxon>
        <taxon>Acidaminococcaceae</taxon>
        <taxon>Acidaminococcus</taxon>
    </lineage>
</organism>
<reference evidence="2 3" key="1">
    <citation type="submission" date="2016-10" db="EMBL/GenBank/DDBJ databases">
        <authorList>
            <person name="Varghese N."/>
            <person name="Submissions S."/>
        </authorList>
    </citation>
    <scope>NUCLEOTIDE SEQUENCE [LARGE SCALE GENOMIC DNA]</scope>
    <source>
        <strain evidence="2 3">WCC6</strain>
    </source>
</reference>
<comment type="caution">
    <text evidence="2">The sequence shown here is derived from an EMBL/GenBank/DDBJ whole genome shotgun (WGS) entry which is preliminary data.</text>
</comment>
<dbReference type="InterPro" id="IPR009057">
    <property type="entry name" value="Homeodomain-like_sf"/>
</dbReference>
<gene>
    <name evidence="2" type="ORF">SAMN05216495_102148</name>
</gene>
<dbReference type="EMBL" id="FNOP01000002">
    <property type="protein sequence ID" value="SDW52897.1"/>
    <property type="molecule type" value="Genomic_DNA"/>
</dbReference>
<accession>A0A1H2UA97</accession>
<dbReference type="InterPro" id="IPR039532">
    <property type="entry name" value="TetR_C_Firmicutes"/>
</dbReference>